<feature type="transmembrane region" description="Helical" evidence="8">
    <location>
        <begin position="2366"/>
        <end position="2388"/>
    </location>
</feature>
<comment type="similarity">
    <text evidence="1">Belongs to the glycosyltransferase group 1 family.</text>
</comment>
<dbReference type="PANTHER" id="PTHR47182:SF2">
    <property type="entry name" value="CELL WALL ALPHA-1,3-GLUCAN SYNTHASE AGS1"/>
    <property type="match status" value="1"/>
</dbReference>
<evidence type="ECO:0000256" key="1">
    <source>
        <dbReference type="ARBA" id="ARBA00006122"/>
    </source>
</evidence>
<dbReference type="Pfam" id="PF26114">
    <property type="entry name" value="Ig_2_Mok13"/>
    <property type="match status" value="1"/>
</dbReference>
<evidence type="ECO:0000259" key="10">
    <source>
        <dbReference type="SMART" id="SM00642"/>
    </source>
</evidence>
<keyword evidence="3" id="KW-0328">Glycosyltransferase</keyword>
<evidence type="ECO:0000256" key="6">
    <source>
        <dbReference type="ARBA" id="ARBA00048960"/>
    </source>
</evidence>
<keyword evidence="8" id="KW-0472">Membrane</keyword>
<evidence type="ECO:0000256" key="9">
    <source>
        <dbReference type="SAM" id="SignalP"/>
    </source>
</evidence>
<dbReference type="Gene3D" id="3.20.20.80">
    <property type="entry name" value="Glycosidases"/>
    <property type="match status" value="2"/>
</dbReference>
<dbReference type="Pfam" id="PF26108">
    <property type="entry name" value="GH_Mok13"/>
    <property type="match status" value="1"/>
</dbReference>
<dbReference type="InterPro" id="IPR058654">
    <property type="entry name" value="Mok11-14/Ags1-like_TM"/>
</dbReference>
<feature type="signal peptide" evidence="9">
    <location>
        <begin position="1"/>
        <end position="18"/>
    </location>
</feature>
<evidence type="ECO:0000256" key="3">
    <source>
        <dbReference type="ARBA" id="ARBA00022676"/>
    </source>
</evidence>
<evidence type="ECO:0000313" key="11">
    <source>
        <dbReference type="EMBL" id="KAF2238350.1"/>
    </source>
</evidence>
<feature type="transmembrane region" description="Helical" evidence="8">
    <location>
        <begin position="1085"/>
        <end position="1107"/>
    </location>
</feature>
<gene>
    <name evidence="11" type="ORF">EV356DRAFT_529338</name>
</gene>
<keyword evidence="8" id="KW-1133">Transmembrane helix</keyword>
<evidence type="ECO:0000256" key="7">
    <source>
        <dbReference type="SAM" id="MobiDB-lite"/>
    </source>
</evidence>
<feature type="region of interest" description="Disordered" evidence="7">
    <location>
        <begin position="1844"/>
        <end position="1865"/>
    </location>
</feature>
<dbReference type="Proteomes" id="UP000800092">
    <property type="component" value="Unassembled WGS sequence"/>
</dbReference>
<dbReference type="Pfam" id="PF08323">
    <property type="entry name" value="Glyco_transf_5"/>
    <property type="match status" value="1"/>
</dbReference>
<dbReference type="PANTHER" id="PTHR47182">
    <property type="entry name" value="CELL WALL ALPHA-1,3-GLUCAN SYNTHASE AGS1-RELATED"/>
    <property type="match status" value="1"/>
</dbReference>
<dbReference type="InterPro" id="IPR006047">
    <property type="entry name" value="GH13_cat_dom"/>
</dbReference>
<dbReference type="OrthoDB" id="512920at2759"/>
<comment type="catalytic activity">
    <reaction evidence="6">
        <text>[(1-&gt;3)-alpha-D-glucosyl](n) + UDP-alpha-D-glucose = [(1-&gt;3)-alpha-D-glucosyl](n+1) + UDP + H(+)</text>
        <dbReference type="Rhea" id="RHEA:19749"/>
        <dbReference type="Rhea" id="RHEA-COMP:11150"/>
        <dbReference type="Rhea" id="RHEA-COMP:11151"/>
        <dbReference type="ChEBI" id="CHEBI:15378"/>
        <dbReference type="ChEBI" id="CHEBI:28100"/>
        <dbReference type="ChEBI" id="CHEBI:58223"/>
        <dbReference type="ChEBI" id="CHEBI:58885"/>
        <dbReference type="EC" id="2.4.1.183"/>
    </reaction>
</comment>
<feature type="transmembrane region" description="Helical" evidence="8">
    <location>
        <begin position="2408"/>
        <end position="2428"/>
    </location>
</feature>
<sequence length="2436" mass="270912">MHAFLPCVLSCLLVSISALRYDPTEAPWNLNQNETATDPLDYYGSWDNHTYTPSPQNWRFPFYSFFLDRFVNGDATNDNANGTAWEQDPTGTQLRAGGDITGLLDSIDYIHGLGIRGIYVAGSLFMNLPWESDSYSPVDHTLLDHHLGNITQWQETIAALHARGMYIILDNTMSTMSDLIGFVGHLNDTAPFSFSEYDTIWKSSRHYSDWSPSNNWEPECSYPYPRFWDQGGHLINDNNTQAMVGCMDSEFDQYGDVTAFGTYTEWQKELSKFNFAQDRLREWRPSVREKLEHFSCMIISALDIDGFRMDKALQITVDAQGNFSAAMRECGRQHGKNNFFIAGEVVNGNANGAIYLGRGKEPSMAFTSVGEAYTTVNVSNATDYVRDPGQNALDAAAFHYSTYRGLMRFLGLDGDLLAADDTPVNFFDSWNQIVLTNDLLNPNTGTFDPRHMYGVSNQDVFRWPGMTNGTQRQMLGAFVTTLEMPGIPLMSWGEEQAFYTLDSTAANYLYGRQFMASAQAWQMHGCYKVGDGNLNNAPLNSSLSACEDDSVSLDHRDPSHPVHNFYKSLFERRTQYPVLNDGWVLLELSKQTFNYTLPGSFGVPTETGIWSAVRTLYNESQDFTGIGQGNQSVWLVSSNQNQSRTFEFDCSHNDTALIAPFPEGTTVKNLIYPYDEWTLQQSPQQLGLNGSTDFNGCLPSMNMTLYGFKAFVPIDTWVPSSPVITKVSPGHDQRILSNVSSTEQDTVPIELRFSELMDCDSVRNSLSLSSDVEDGSTAQLDRNSINCLTTLDVDAPPFYGTVPTAWTFTANLVNVSNGVHTITMNNATTQGKNSSTKSVDHFMFRIGQSDNPMVFPTSANYSSTLLFQGGNTKRDSTIGSGSYIAHKAAGANSFRYSTNWGSSWSDWMPYTGGNTTVQDQTWSGTKAQEWSGQHVRVQYWSKTTGSSNHIQEGDLSGSNSPPRRFPHIWLHGPWNQFGYDAGVENTMKQDTEGKWNLDFLTEWPAQFQVNVWGMNPDGSPDQTHAYGDVDNDTILDRIPPLSLQESMVNITDHGPPSPHLAYRIQVDDGSMRVLLIPVGSRWVQLAIWILFAIVPVLMACLAVWLYLRIFCQVKFNQVGLTNPKPFLPAPLAYAFSSKKGMSEKVEEITPPSPTDIIRPTTQHGDIGATVRKRTVLIGTIEYDIEDWKIKVKIGGLGVMAQLMGKHLAHQNLVWVVPCVGDIDYPEDERTDPFIVTIMGKAYEVQVQFHFLNNITYVLLDAPIFRKQTKAEPYPPRMDDLESAIYYSAWNQCIAQAMTRFHIDLYHINDYHGTIAPLYHLPEKLPCCLSLHNAEFQGLWPMRSAKERQEICSVFNLDEDIVQRYVQFGEIFNLLHAGASILRINQSGFGAVGVSKKYGKRSFARYPIFWGLKRVGALPNPDPSDLEQWDKQHVDPNSVTVDKAFEAGRPELKRQAQEWAGLEQRADADLFVFVGRWSMQKGIDLIADVFPAILEQHPHVQLLCVGPVIDLYGKFAALKLDVMMKKYPGRVYSKPEFTALPPFIFSGADFALIPSRDEPFGLVAVEFGRKGALGVGARVGGLGQVPGWWFTIESMSTKHLLRQFKMAIRGALASNTDLRAIMRARSAKQRFPVSQWKEDLEILQATSIKAFQKRETKRMTGWSTPGTPRSGWQTPRDASQLASGYQTPRSGWQTPRMISPRNSAPTTRESSPTREGSSTNDSPLAYSLGRKMGPGHSIPRNASLRSLASGVFPSAFPNQSGRIHAVMEDPTAEQQAASSNPDEYILSAEQAEASKRQSYMNMEFLRHDPYATRRLSDVDEQSGGISVPHPALARHPPASAFVPPLTLPESNSSTPTPGTPREPTLAQLDPIRGKDLKLSLETVLNEKENKEPQDLLPFFTDPTGLYYRTFETKLGHLSGKTSEGPLCIEEYLAKSEKTWFNRLHDARMSKPNSRVASPAGSIFNEPVGTSSSSNSPSHNTGNEDEDFGQFLLPSNYKPPTGVKRFLSTKIGDWPIYAFLLALGQILAANSYQITLLTGQVGEPAAELYTIACIYLGASVLWWAVFRSLKSTYVLGLPWFFYGGAFFLLGVAPYGATYAARGWVQNVAKGFYAVASASGSFFFAQNFGSLGTAPVKTWGFRACVIQGTQQIYIVALWAWGSKLANIQGSGTGATTSLSSAAVTGITVPIAILLWVIGVALFTGLPDYYRQAPGAVPSFYKGLLRRKIILWFFVAVFIQNFWLSSLYGRNWGYLWSSKWAPTWAVIVLVIFFFIIVWAALLYLFSHLSTVYTWILPIFAVGLGAPRWCQMLWATSNIGFYLPWAGGPVASALLGRGLWLWLGVLDSLQGVGFGMILLQTLTRFHITFTLIAAQIIGSVGTIISRAAAPNAIGPATVFPSFAGGVSDGLSQPWFWVALLFQAAVSVGFLVFFRKEQLSKP</sequence>
<feature type="transmembrane region" description="Helical" evidence="8">
    <location>
        <begin position="2105"/>
        <end position="2125"/>
    </location>
</feature>
<keyword evidence="12" id="KW-1185">Reference proteome</keyword>
<dbReference type="Pfam" id="PF26111">
    <property type="entry name" value="Ig_Mok13"/>
    <property type="match status" value="1"/>
</dbReference>
<dbReference type="Pfam" id="PF13692">
    <property type="entry name" value="Glyco_trans_1_4"/>
    <property type="match status" value="1"/>
</dbReference>
<feature type="transmembrane region" description="Helical" evidence="8">
    <location>
        <begin position="2012"/>
        <end position="2032"/>
    </location>
</feature>
<reference evidence="11" key="1">
    <citation type="journal article" date="2020" name="Stud. Mycol.">
        <title>101 Dothideomycetes genomes: a test case for predicting lifestyles and emergence of pathogens.</title>
        <authorList>
            <person name="Haridas S."/>
            <person name="Albert R."/>
            <person name="Binder M."/>
            <person name="Bloem J."/>
            <person name="Labutti K."/>
            <person name="Salamov A."/>
            <person name="Andreopoulos B."/>
            <person name="Baker S."/>
            <person name="Barry K."/>
            <person name="Bills G."/>
            <person name="Bluhm B."/>
            <person name="Cannon C."/>
            <person name="Castanera R."/>
            <person name="Culley D."/>
            <person name="Daum C."/>
            <person name="Ezra D."/>
            <person name="Gonzalez J."/>
            <person name="Henrissat B."/>
            <person name="Kuo A."/>
            <person name="Liang C."/>
            <person name="Lipzen A."/>
            <person name="Lutzoni F."/>
            <person name="Magnuson J."/>
            <person name="Mondo S."/>
            <person name="Nolan M."/>
            <person name="Ohm R."/>
            <person name="Pangilinan J."/>
            <person name="Park H.-J."/>
            <person name="Ramirez L."/>
            <person name="Alfaro M."/>
            <person name="Sun H."/>
            <person name="Tritt A."/>
            <person name="Yoshinaga Y."/>
            <person name="Zwiers L.-H."/>
            <person name="Turgeon B."/>
            <person name="Goodwin S."/>
            <person name="Spatafora J."/>
            <person name="Crous P."/>
            <person name="Grigoriev I."/>
        </authorList>
    </citation>
    <scope>NUCLEOTIDE SEQUENCE</scope>
    <source>
        <strain evidence="11">Tuck. ex Michener</strain>
    </source>
</reference>
<feature type="compositionally biased region" description="Polar residues" evidence="7">
    <location>
        <begin position="1699"/>
        <end position="1721"/>
    </location>
</feature>
<keyword evidence="5" id="KW-0961">Cell wall biogenesis/degradation</keyword>
<dbReference type="InterPro" id="IPR058656">
    <property type="entry name" value="Mok11-13/Ags1-like_GH"/>
</dbReference>
<dbReference type="InterPro" id="IPR013534">
    <property type="entry name" value="Starch_synth_cat_dom"/>
</dbReference>
<feature type="chain" id="PRO_5025409571" description="alpha-1,3-glucan synthase" evidence="9">
    <location>
        <begin position="19"/>
        <end position="2436"/>
    </location>
</feature>
<dbReference type="FunFam" id="3.40.50.2000:FF:000058">
    <property type="entry name" value="Alpha-1,3-glucan synthase Ags1"/>
    <property type="match status" value="1"/>
</dbReference>
<accession>A0A6A6HLK3</accession>
<name>A0A6A6HLK3_VIRVR</name>
<evidence type="ECO:0000256" key="5">
    <source>
        <dbReference type="ARBA" id="ARBA00023316"/>
    </source>
</evidence>
<dbReference type="SUPFAM" id="SSF53756">
    <property type="entry name" value="UDP-Glycosyltransferase/glycogen phosphorylase"/>
    <property type="match status" value="1"/>
</dbReference>
<feature type="region of interest" description="Disordered" evidence="7">
    <location>
        <begin position="1949"/>
        <end position="1983"/>
    </location>
</feature>
<dbReference type="GO" id="GO:0047657">
    <property type="term" value="F:alpha-1,3-glucan synthase activity"/>
    <property type="evidence" value="ECO:0007669"/>
    <property type="project" value="UniProtKB-EC"/>
</dbReference>
<dbReference type="SMART" id="SM00642">
    <property type="entry name" value="Aamy"/>
    <property type="match status" value="1"/>
</dbReference>
<feature type="compositionally biased region" description="Polar residues" evidence="7">
    <location>
        <begin position="1660"/>
        <end position="1692"/>
    </location>
</feature>
<dbReference type="GO" id="GO:0009277">
    <property type="term" value="C:fungal-type cell wall"/>
    <property type="evidence" value="ECO:0007669"/>
    <property type="project" value="TreeGrafter"/>
</dbReference>
<dbReference type="SUPFAM" id="SSF51445">
    <property type="entry name" value="(Trans)glycosidases"/>
    <property type="match status" value="1"/>
</dbReference>
<dbReference type="EMBL" id="ML991776">
    <property type="protein sequence ID" value="KAF2238350.1"/>
    <property type="molecule type" value="Genomic_DNA"/>
</dbReference>
<keyword evidence="4 11" id="KW-0808">Transferase</keyword>
<evidence type="ECO:0000256" key="8">
    <source>
        <dbReference type="SAM" id="Phobius"/>
    </source>
</evidence>
<dbReference type="GO" id="GO:0070600">
    <property type="term" value="P:fungal-type cell wall (1-&gt;3)-alpha-glucan biosynthetic process"/>
    <property type="evidence" value="ECO:0007669"/>
    <property type="project" value="TreeGrafter"/>
</dbReference>
<dbReference type="InterPro" id="IPR058658">
    <property type="entry name" value="Mok11-13/Ags1-like_Ig_2"/>
</dbReference>
<dbReference type="InterPro" id="IPR058657">
    <property type="entry name" value="Mok11-13/Ags1-like_Ig"/>
</dbReference>
<feature type="transmembrane region" description="Helical" evidence="8">
    <location>
        <begin position="2071"/>
        <end position="2093"/>
    </location>
</feature>
<dbReference type="CDD" id="cd11323">
    <property type="entry name" value="AmyAc_AGS"/>
    <property type="match status" value="1"/>
</dbReference>
<dbReference type="InterPro" id="IPR058655">
    <property type="entry name" value="Mok11-14/Ags1-like"/>
</dbReference>
<dbReference type="Pfam" id="PF26127">
    <property type="entry name" value="12TM_Mok13"/>
    <property type="match status" value="1"/>
</dbReference>
<evidence type="ECO:0000313" key="12">
    <source>
        <dbReference type="Proteomes" id="UP000800092"/>
    </source>
</evidence>
<feature type="transmembrane region" description="Helical" evidence="8">
    <location>
        <begin position="2257"/>
        <end position="2280"/>
    </location>
</feature>
<feature type="transmembrane region" description="Helical" evidence="8">
    <location>
        <begin position="2225"/>
        <end position="2245"/>
    </location>
</feature>
<feature type="transmembrane region" description="Helical" evidence="8">
    <location>
        <begin position="2334"/>
        <end position="2354"/>
    </location>
</feature>
<evidence type="ECO:0000256" key="2">
    <source>
        <dbReference type="ARBA" id="ARBA00012688"/>
    </source>
</evidence>
<evidence type="ECO:0000256" key="4">
    <source>
        <dbReference type="ARBA" id="ARBA00022679"/>
    </source>
</evidence>
<protein>
    <recommendedName>
        <fullName evidence="2">alpha-1,3-glucan synthase</fullName>
        <ecNumber evidence="2">2.4.1.183</ecNumber>
    </recommendedName>
</protein>
<dbReference type="InterPro" id="IPR017853">
    <property type="entry name" value="GH"/>
</dbReference>
<feature type="transmembrane region" description="Helical" evidence="8">
    <location>
        <begin position="2137"/>
        <end position="2158"/>
    </location>
</feature>
<keyword evidence="8" id="KW-0812">Transmembrane</keyword>
<feature type="domain" description="Glycosyl hydrolase family 13 catalytic" evidence="10">
    <location>
        <begin position="64"/>
        <end position="519"/>
    </location>
</feature>
<dbReference type="CDD" id="cd03791">
    <property type="entry name" value="GT5_Glycogen_synthase_DULL1-like"/>
    <property type="match status" value="1"/>
</dbReference>
<proteinExistence type="inferred from homology"/>
<feature type="region of interest" description="Disordered" evidence="7">
    <location>
        <begin position="1653"/>
        <end position="1740"/>
    </location>
</feature>
<dbReference type="Pfam" id="PF26122">
    <property type="entry name" value="CBM_Mok13"/>
    <property type="match status" value="1"/>
</dbReference>
<feature type="transmembrane region" description="Helical" evidence="8">
    <location>
        <begin position="2287"/>
        <end position="2309"/>
    </location>
</feature>
<feature type="transmembrane region" description="Helical" evidence="8">
    <location>
        <begin position="2044"/>
        <end position="2064"/>
    </location>
</feature>
<dbReference type="Pfam" id="PF00128">
    <property type="entry name" value="Alpha-amylase"/>
    <property type="match status" value="1"/>
</dbReference>
<organism evidence="11 12">
    <name type="scientific">Viridothelium virens</name>
    <name type="common">Speckled blister lichen</name>
    <name type="synonym">Trypethelium virens</name>
    <dbReference type="NCBI Taxonomy" id="1048519"/>
    <lineage>
        <taxon>Eukaryota</taxon>
        <taxon>Fungi</taxon>
        <taxon>Dikarya</taxon>
        <taxon>Ascomycota</taxon>
        <taxon>Pezizomycotina</taxon>
        <taxon>Dothideomycetes</taxon>
        <taxon>Dothideomycetes incertae sedis</taxon>
        <taxon>Trypetheliales</taxon>
        <taxon>Trypetheliaceae</taxon>
        <taxon>Viridothelium</taxon>
    </lineage>
</organism>
<dbReference type="EC" id="2.4.1.183" evidence="2"/>
<feature type="transmembrane region" description="Helical" evidence="8">
    <location>
        <begin position="2178"/>
        <end position="2199"/>
    </location>
</feature>
<dbReference type="InterPro" id="IPR058659">
    <property type="entry name" value="Mok11-13/Ags1-like_CBM"/>
</dbReference>
<dbReference type="FunFam" id="3.40.50.2000:FF:000052">
    <property type="entry name" value="Alpha-1,3-glucan synthase Ags2"/>
    <property type="match status" value="1"/>
</dbReference>
<dbReference type="Gene3D" id="3.40.50.2000">
    <property type="entry name" value="Glycogen Phosphorylase B"/>
    <property type="match status" value="2"/>
</dbReference>
<keyword evidence="9" id="KW-0732">Signal</keyword>